<keyword evidence="4" id="KW-1185">Reference proteome</keyword>
<dbReference type="SUPFAM" id="SSF48317">
    <property type="entry name" value="Acid phosphatase/Vanadium-dependent haloperoxidase"/>
    <property type="match status" value="1"/>
</dbReference>
<gene>
    <name evidence="3" type="ORF">CJ305_10585</name>
</gene>
<dbReference type="Pfam" id="PF01569">
    <property type="entry name" value="PAP2"/>
    <property type="match status" value="1"/>
</dbReference>
<dbReference type="Gene3D" id="1.20.144.10">
    <property type="entry name" value="Phosphatidic acid phosphatase type 2/haloperoxidase"/>
    <property type="match status" value="1"/>
</dbReference>
<reference evidence="3 4" key="1">
    <citation type="submission" date="2017-08" db="EMBL/GenBank/DDBJ databases">
        <title>The whole genome shortgun sequences of strain Leeuwenhoekiella nanhaiensis G18 from the South China Sea.</title>
        <authorList>
            <person name="Liu Q."/>
        </authorList>
    </citation>
    <scope>NUCLEOTIDE SEQUENCE [LARGE SCALE GENOMIC DNA]</scope>
    <source>
        <strain evidence="3 4">G18</strain>
    </source>
</reference>
<keyword evidence="1" id="KW-0732">Signal</keyword>
<accession>A0A2G1VSD8</accession>
<dbReference type="RefSeq" id="WP_099646230.1">
    <property type="nucleotide sequence ID" value="NZ_KZ319290.1"/>
</dbReference>
<proteinExistence type="predicted"/>
<feature type="chain" id="PRO_5013767025" description="Phosphatidic acid phosphatase type 2/haloperoxidase domain-containing protein" evidence="1">
    <location>
        <begin position="18"/>
        <end position="264"/>
    </location>
</feature>
<protein>
    <recommendedName>
        <fullName evidence="2">Phosphatidic acid phosphatase type 2/haloperoxidase domain-containing protein</fullName>
    </recommendedName>
</protein>
<dbReference type="EMBL" id="NQXA01000007">
    <property type="protein sequence ID" value="PHQ29379.1"/>
    <property type="molecule type" value="Genomic_DNA"/>
</dbReference>
<organism evidence="3 4">
    <name type="scientific">Leeuwenhoekiella nanhaiensis</name>
    <dbReference type="NCBI Taxonomy" id="1655491"/>
    <lineage>
        <taxon>Bacteria</taxon>
        <taxon>Pseudomonadati</taxon>
        <taxon>Bacteroidota</taxon>
        <taxon>Flavobacteriia</taxon>
        <taxon>Flavobacteriales</taxon>
        <taxon>Flavobacteriaceae</taxon>
        <taxon>Leeuwenhoekiella</taxon>
    </lineage>
</organism>
<dbReference type="Proteomes" id="UP000229433">
    <property type="component" value="Unassembled WGS sequence"/>
</dbReference>
<dbReference type="InterPro" id="IPR036938">
    <property type="entry name" value="PAP2/HPO_sf"/>
</dbReference>
<evidence type="ECO:0000256" key="1">
    <source>
        <dbReference type="SAM" id="SignalP"/>
    </source>
</evidence>
<evidence type="ECO:0000313" key="3">
    <source>
        <dbReference type="EMBL" id="PHQ29379.1"/>
    </source>
</evidence>
<feature type="signal peptide" evidence="1">
    <location>
        <begin position="1"/>
        <end position="17"/>
    </location>
</feature>
<evidence type="ECO:0000313" key="4">
    <source>
        <dbReference type="Proteomes" id="UP000229433"/>
    </source>
</evidence>
<dbReference type="InterPro" id="IPR000326">
    <property type="entry name" value="PAP2/HPO"/>
</dbReference>
<comment type="caution">
    <text evidence="3">The sequence shown here is derived from an EMBL/GenBank/DDBJ whole genome shotgun (WGS) entry which is preliminary data.</text>
</comment>
<dbReference type="AlphaFoldDB" id="A0A2G1VSD8"/>
<evidence type="ECO:0000259" key="2">
    <source>
        <dbReference type="SMART" id="SM00014"/>
    </source>
</evidence>
<dbReference type="CDD" id="cd01610">
    <property type="entry name" value="PAP2_like"/>
    <property type="match status" value="1"/>
</dbReference>
<feature type="domain" description="Phosphatidic acid phosphatase type 2/haloperoxidase" evidence="2">
    <location>
        <begin position="113"/>
        <end position="235"/>
    </location>
</feature>
<dbReference type="SMART" id="SM00014">
    <property type="entry name" value="acidPPc"/>
    <property type="match status" value="1"/>
</dbReference>
<name>A0A2G1VSD8_9FLAO</name>
<sequence length="264" mass="29448">MRILCLCFLLITSGVFAQETESPYELSWGKDATWLGLGLAGTTAGFLIIQNKDRIDEETIMNLDEDNIPFFDRWNAGNYNEDLSKISDVPFYTSFAIPLAMLFTKDQSNHTGQISVMYLESLSTTAALFTLSAGLTDRLRPRTYNEGIPLDQRTESTNTRSFYSGHVAASATATFFAAKVWTDFNPDMKNKWLVWTGAALIPATVGTLRMEAGNHFFSDVLLGYALGAASGILVPELHKKKYENLSFSPIMGDDYQGVYLSYRF</sequence>
<dbReference type="OrthoDB" id="9806134at2"/>